<keyword evidence="2" id="KW-0813">Transport</keyword>
<keyword evidence="1" id="KW-0129">CBS domain</keyword>
<dbReference type="SMART" id="SM00924">
    <property type="entry name" value="MgtE_N"/>
    <property type="match status" value="1"/>
</dbReference>
<dbReference type="Proteomes" id="UP000722336">
    <property type="component" value="Unassembled WGS sequence"/>
</dbReference>
<reference evidence="5 6" key="1">
    <citation type="submission" date="2021-04" db="EMBL/GenBank/DDBJ databases">
        <authorList>
            <person name="Pira H."/>
            <person name="Risdian C."/>
            <person name="Wink J."/>
        </authorList>
    </citation>
    <scope>NUCLEOTIDE SEQUENCE [LARGE SCALE GENOMIC DNA]</scope>
    <source>
        <strain evidence="5 6">WHA3</strain>
    </source>
</reference>
<sequence>MSDIPETVTDPSRQDALEDGQLRGSFVESVEVALDEGDEARVQELVEPLHNADIADLIEQVPPNDRAALAAALGDKLDPEIIAEMDDQVREDLIDILPPERVAQVLGELDTDDAVAIVEDLDESDQRAVLLELDPDDRAAIEEALGYPEESAGRLMQRELIAVPDHWSVGQVIDYLRGGSDEELAEDFYEIFVTDMRHHPIGTIMLSRMLRAPRDRSVRHIMEKEQTLIPVYMDQEEVALRFQKYNLISAAVVDDDERLVGVITVDDIVDIVQQEADEDFRKLTGAEEGGLNERTRDIVRQRLRWLVINLGTAVLASLVIGVFASTIETIVALAILMPIVASLGGNAATQTMAVTVRALATDELTEANTRRTIIKEIRVAVINGVAIAVLIGLGTWAFFQDPKLGAVIALAMVGNIMVAGLAGVLVPMTLDRMEIDPAISSSVFVTMTTDVMGFFLFLGLASVVLL</sequence>
<proteinExistence type="inferred from homology"/>
<feature type="transmembrane region" description="Helical" evidence="2">
    <location>
        <begin position="330"/>
        <end position="349"/>
    </location>
</feature>
<evidence type="ECO:0000259" key="4">
    <source>
        <dbReference type="PROSITE" id="PS51371"/>
    </source>
</evidence>
<evidence type="ECO:0000313" key="5">
    <source>
        <dbReference type="EMBL" id="MBV7256386.1"/>
    </source>
</evidence>
<evidence type="ECO:0000256" key="2">
    <source>
        <dbReference type="RuleBase" id="RU362011"/>
    </source>
</evidence>
<dbReference type="Pfam" id="PF01769">
    <property type="entry name" value="MgtE"/>
    <property type="match status" value="1"/>
</dbReference>
<dbReference type="Pfam" id="PF00571">
    <property type="entry name" value="CBS"/>
    <property type="match status" value="1"/>
</dbReference>
<feature type="region of interest" description="Disordered" evidence="3">
    <location>
        <begin position="1"/>
        <end position="21"/>
    </location>
</feature>
<dbReference type="InterPro" id="IPR006668">
    <property type="entry name" value="Mg_transptr_MgtE_intracell_dom"/>
</dbReference>
<dbReference type="NCBIfam" id="TIGR00400">
    <property type="entry name" value="mgtE"/>
    <property type="match status" value="1"/>
</dbReference>
<feature type="transmembrane region" description="Helical" evidence="2">
    <location>
        <begin position="405"/>
        <end position="430"/>
    </location>
</feature>
<comment type="function">
    <text evidence="2">Acts as a magnesium transporter.</text>
</comment>
<keyword evidence="2" id="KW-1003">Cell membrane</keyword>
<keyword evidence="2" id="KW-0460">Magnesium</keyword>
<comment type="subcellular location">
    <subcellularLocation>
        <location evidence="2">Cell membrane</location>
        <topology evidence="2">Multi-pass membrane protein</topology>
    </subcellularLocation>
</comment>
<feature type="transmembrane region" description="Helical" evidence="2">
    <location>
        <begin position="303"/>
        <end position="324"/>
    </location>
</feature>
<dbReference type="InterPro" id="IPR006669">
    <property type="entry name" value="MgtE_transporter"/>
</dbReference>
<protein>
    <recommendedName>
        <fullName evidence="2">Magnesium transporter MgtE</fullName>
    </recommendedName>
</protein>
<feature type="domain" description="CBS" evidence="4">
    <location>
        <begin position="222"/>
        <end position="278"/>
    </location>
</feature>
<dbReference type="PANTHER" id="PTHR43773:SF1">
    <property type="entry name" value="MAGNESIUM TRANSPORTER MGTE"/>
    <property type="match status" value="1"/>
</dbReference>
<dbReference type="EMBL" id="JAGSPA010000002">
    <property type="protein sequence ID" value="MBV7256386.1"/>
    <property type="molecule type" value="Genomic_DNA"/>
</dbReference>
<name>A0ABS6SDG9_9SPHN</name>
<dbReference type="InterPro" id="IPR006667">
    <property type="entry name" value="SLC41_membr_dom"/>
</dbReference>
<feature type="transmembrane region" description="Helical" evidence="2">
    <location>
        <begin position="442"/>
        <end position="465"/>
    </location>
</feature>
<dbReference type="InterPro" id="IPR000644">
    <property type="entry name" value="CBS_dom"/>
</dbReference>
<dbReference type="PANTHER" id="PTHR43773">
    <property type="entry name" value="MAGNESIUM TRANSPORTER MGTE"/>
    <property type="match status" value="1"/>
</dbReference>
<dbReference type="PROSITE" id="PS51371">
    <property type="entry name" value="CBS"/>
    <property type="match status" value="1"/>
</dbReference>
<keyword evidence="2" id="KW-0472">Membrane</keyword>
<keyword evidence="2" id="KW-0479">Metal-binding</keyword>
<evidence type="ECO:0000256" key="1">
    <source>
        <dbReference type="PROSITE-ProRule" id="PRU00703"/>
    </source>
</evidence>
<organism evidence="5 6">
    <name type="scientific">Pacificimonas pallii</name>
    <dbReference type="NCBI Taxonomy" id="2827236"/>
    <lineage>
        <taxon>Bacteria</taxon>
        <taxon>Pseudomonadati</taxon>
        <taxon>Pseudomonadota</taxon>
        <taxon>Alphaproteobacteria</taxon>
        <taxon>Sphingomonadales</taxon>
        <taxon>Sphingosinicellaceae</taxon>
        <taxon>Pacificimonas</taxon>
    </lineage>
</organism>
<gene>
    <name evidence="5" type="primary">mgtE</name>
    <name evidence="5" type="ORF">KCG44_06255</name>
</gene>
<keyword evidence="2" id="KW-1133">Transmembrane helix</keyword>
<evidence type="ECO:0000313" key="6">
    <source>
        <dbReference type="Proteomes" id="UP000722336"/>
    </source>
</evidence>
<keyword evidence="2" id="KW-0812">Transmembrane</keyword>
<comment type="subunit">
    <text evidence="2">Homodimer.</text>
</comment>
<evidence type="ECO:0000256" key="3">
    <source>
        <dbReference type="SAM" id="MobiDB-lite"/>
    </source>
</evidence>
<accession>A0ABS6SDG9</accession>
<comment type="caution">
    <text evidence="5">The sequence shown here is derived from an EMBL/GenBank/DDBJ whole genome shotgun (WGS) entry which is preliminary data.</text>
</comment>
<dbReference type="RefSeq" id="WP_218445013.1">
    <property type="nucleotide sequence ID" value="NZ_JAGSPA010000002.1"/>
</dbReference>
<feature type="transmembrane region" description="Helical" evidence="2">
    <location>
        <begin position="379"/>
        <end position="399"/>
    </location>
</feature>
<keyword evidence="6" id="KW-1185">Reference proteome</keyword>
<dbReference type="CDD" id="cd04606">
    <property type="entry name" value="CBS_pair_Mg_transporter"/>
    <property type="match status" value="1"/>
</dbReference>
<comment type="similarity">
    <text evidence="2">Belongs to the SLC41A transporter family.</text>
</comment>
<dbReference type="Pfam" id="PF03448">
    <property type="entry name" value="MgtE_N"/>
    <property type="match status" value="1"/>
</dbReference>